<keyword evidence="4 6" id="KW-0472">Membrane</keyword>
<evidence type="ECO:0000256" key="6">
    <source>
        <dbReference type="SAM" id="Phobius"/>
    </source>
</evidence>
<dbReference type="Proteomes" id="UP000822476">
    <property type="component" value="Unassembled WGS sequence"/>
</dbReference>
<dbReference type="OrthoDB" id="6252479at2759"/>
<dbReference type="InterPro" id="IPR002126">
    <property type="entry name" value="Cadherin-like_dom"/>
</dbReference>
<proteinExistence type="predicted"/>
<dbReference type="PANTHER" id="PTHR24027">
    <property type="entry name" value="CADHERIN-23"/>
    <property type="match status" value="1"/>
</dbReference>
<organism evidence="8 9">
    <name type="scientific">Paragonimus skrjabini miyazakii</name>
    <dbReference type="NCBI Taxonomy" id="59628"/>
    <lineage>
        <taxon>Eukaryota</taxon>
        <taxon>Metazoa</taxon>
        <taxon>Spiralia</taxon>
        <taxon>Lophotrochozoa</taxon>
        <taxon>Platyhelminthes</taxon>
        <taxon>Trematoda</taxon>
        <taxon>Digenea</taxon>
        <taxon>Plagiorchiida</taxon>
        <taxon>Troglotremata</taxon>
        <taxon>Troglotrematidae</taxon>
        <taxon>Paragonimus</taxon>
    </lineage>
</organism>
<keyword evidence="6" id="KW-1133">Transmembrane helix</keyword>
<evidence type="ECO:0000313" key="8">
    <source>
        <dbReference type="EMBL" id="KAF7261446.1"/>
    </source>
</evidence>
<feature type="transmembrane region" description="Helical" evidence="6">
    <location>
        <begin position="800"/>
        <end position="822"/>
    </location>
</feature>
<sequence>MTFSLAQPLNTQERLALQYFGIRTVSSNQAAIYVIQTPDVDSLHNRAVGLSDTNNMQSTIESSGPVGQEFTFHAIVRDNGYPHQLSSRAKITVRVQDVNDMAPVIFVSFLNTAAADAVGTPRQDYSTGSLATERNRGLVLENVERAFIAFVNVQDFDSGPWGQVQCRTNNEAFLLVPVTEAGLDAKHSFPLDSFSQLHQSVTIVSANSGDMGFKLLAVKPFDREKTSEVSFHIICVDNPSLTVTTYMNQFGVYPTQTASHNYNAGGLSGVPVQLTGTSAVRVIVTDENDNPPVFLRNQYTFALDEVDGSVVGSPFLSEFKKFVGQVTASDPDPTSKLTYHLDSSLDDTFSIDKETGKLYSKRPFDREQLVQISHSTGQPTVNEVQVMVEPDGSVYLVPTITVTDGLHNVSTNVRVLIQDVNDNVPLFAKLNYEFTVPENEQPVQSSTVGVVEAQDADIGWNAQITYRLLDIHEQSSERFKKDLFDHQRLPSRSCFTVSSKSGQLRLLRKLDREQQTHHIFYVLAIDNPKEESSDMPWKFRDTAVTDSSRTAWISHTATATVTIIVADVNDNAPRITYPPSHGVVNVEAGTLAGHNLFTVVAEDPDAGENGTVRYTLTLATFERVRQSSTGGDNSSNDQPQAALLSANQETHQRSLFSIDETTGMVFAVEKLTEQTATYLLVIGAHDLGKPEQRKVTSTVTVRIQNNQLHQALSAIQHEVLKHETYPDVHKMRIPTSGVEKNIFEGGDQYSLHVRKAEAEKFRVAERNLLKDNYLDPANGGNGYGSMTPRGRYLSMADRTVVIILATIFTLLLMITVVLVLLIKRRRDQEHHRGAIQKANYDCQPTNNAMKVELLNAATKSPGNSSHVMVDGTNISYSPNTTVEFASLSRMRPILLHEGQEELRENSDTLDYDTRLYGKHNVYHTDGILSVVSSGCNDYQQVSPTNLFNPSLPTSVRSKTETVQDVSLAEKRNMSNSVELLTLPGMFRESCNSTRKEPAIQPVRFLRSVAKVDFCPHPLHVYSRPMDSPEQANNNQRTQSDRHYQTIGSLSPDANVITARVKNSQLHQQMNVIGLSNLSQKFMTNGESISRTSEDKCASREASQRAIRKKGGCFEVCDRTDSSTGLKSLTSLNVKRSDEPRDNQWNAMRANHQHDDHSNETENEITIDEVDENALSRHTRTSFTSTKGVSFV</sequence>
<dbReference type="Pfam" id="PF00028">
    <property type="entry name" value="Cadherin"/>
    <property type="match status" value="2"/>
</dbReference>
<dbReference type="GO" id="GO:0007156">
    <property type="term" value="P:homophilic cell adhesion via plasma membrane adhesion molecules"/>
    <property type="evidence" value="ECO:0007669"/>
    <property type="project" value="InterPro"/>
</dbReference>
<dbReference type="GO" id="GO:0005509">
    <property type="term" value="F:calcium ion binding"/>
    <property type="evidence" value="ECO:0007669"/>
    <property type="project" value="UniProtKB-UniRule"/>
</dbReference>
<gene>
    <name evidence="8" type="ORF">EG68_01590</name>
</gene>
<evidence type="ECO:0000256" key="3">
    <source>
        <dbReference type="ARBA" id="ARBA00022837"/>
    </source>
</evidence>
<dbReference type="InterPro" id="IPR015919">
    <property type="entry name" value="Cadherin-like_sf"/>
</dbReference>
<dbReference type="EMBL" id="JTDE01000374">
    <property type="protein sequence ID" value="KAF7261446.1"/>
    <property type="molecule type" value="Genomic_DNA"/>
</dbReference>
<evidence type="ECO:0000256" key="1">
    <source>
        <dbReference type="ARBA" id="ARBA00004370"/>
    </source>
</evidence>
<feature type="domain" description="Cadherin" evidence="7">
    <location>
        <begin position="578"/>
        <end position="728"/>
    </location>
</feature>
<feature type="domain" description="Cadherin" evidence="7">
    <location>
        <begin position="148"/>
        <end position="294"/>
    </location>
</feature>
<evidence type="ECO:0000256" key="4">
    <source>
        <dbReference type="ARBA" id="ARBA00023136"/>
    </source>
</evidence>
<dbReference type="PRINTS" id="PR00205">
    <property type="entry name" value="CADHERIN"/>
</dbReference>
<evidence type="ECO:0000259" key="7">
    <source>
        <dbReference type="PROSITE" id="PS50268"/>
    </source>
</evidence>
<dbReference type="Gene3D" id="2.60.40.60">
    <property type="entry name" value="Cadherins"/>
    <property type="match status" value="5"/>
</dbReference>
<dbReference type="GO" id="GO:0045296">
    <property type="term" value="F:cadherin binding"/>
    <property type="evidence" value="ECO:0007669"/>
    <property type="project" value="TreeGrafter"/>
</dbReference>
<keyword evidence="3 5" id="KW-0106">Calcium</keyword>
<evidence type="ECO:0000256" key="2">
    <source>
        <dbReference type="ARBA" id="ARBA00022737"/>
    </source>
</evidence>
<comment type="subcellular location">
    <subcellularLocation>
        <location evidence="1">Membrane</location>
    </subcellularLocation>
</comment>
<dbReference type="PROSITE" id="PS00232">
    <property type="entry name" value="CADHERIN_1"/>
    <property type="match status" value="3"/>
</dbReference>
<name>A0A8S9Z7E0_9TREM</name>
<dbReference type="SUPFAM" id="SSF49313">
    <property type="entry name" value="Cadherin-like"/>
    <property type="match status" value="3"/>
</dbReference>
<dbReference type="GO" id="GO:0008013">
    <property type="term" value="F:beta-catenin binding"/>
    <property type="evidence" value="ECO:0007669"/>
    <property type="project" value="TreeGrafter"/>
</dbReference>
<feature type="domain" description="Cadherin" evidence="7">
    <location>
        <begin position="323"/>
        <end position="427"/>
    </location>
</feature>
<keyword evidence="9" id="KW-1185">Reference proteome</keyword>
<dbReference type="GO" id="GO:0016342">
    <property type="term" value="C:catenin complex"/>
    <property type="evidence" value="ECO:0007669"/>
    <property type="project" value="TreeGrafter"/>
</dbReference>
<dbReference type="PANTHER" id="PTHR24027:SF438">
    <property type="entry name" value="CADHERIN 23"/>
    <property type="match status" value="1"/>
</dbReference>
<reference evidence="8" key="1">
    <citation type="submission" date="2019-07" db="EMBL/GenBank/DDBJ databases">
        <title>Annotation for the trematode Paragonimus miyazaki's.</title>
        <authorList>
            <person name="Choi Y.-J."/>
        </authorList>
    </citation>
    <scope>NUCLEOTIDE SEQUENCE</scope>
    <source>
        <strain evidence="8">Japan</strain>
    </source>
</reference>
<feature type="domain" description="Cadherin" evidence="7">
    <location>
        <begin position="1"/>
        <end position="105"/>
    </location>
</feature>
<keyword evidence="6" id="KW-0812">Transmembrane</keyword>
<dbReference type="SMART" id="SM00112">
    <property type="entry name" value="CA"/>
    <property type="match status" value="5"/>
</dbReference>
<comment type="caution">
    <text evidence="8">The sequence shown here is derived from an EMBL/GenBank/DDBJ whole genome shotgun (WGS) entry which is preliminary data.</text>
</comment>
<evidence type="ECO:0000256" key="5">
    <source>
        <dbReference type="PROSITE-ProRule" id="PRU00043"/>
    </source>
</evidence>
<accession>A0A8S9Z7E0</accession>
<evidence type="ECO:0000313" key="9">
    <source>
        <dbReference type="Proteomes" id="UP000822476"/>
    </source>
</evidence>
<dbReference type="InterPro" id="IPR020894">
    <property type="entry name" value="Cadherin_CS"/>
</dbReference>
<dbReference type="CDD" id="cd11304">
    <property type="entry name" value="Cadherin_repeat"/>
    <property type="match status" value="5"/>
</dbReference>
<dbReference type="PROSITE" id="PS50268">
    <property type="entry name" value="CADHERIN_2"/>
    <property type="match status" value="5"/>
</dbReference>
<protein>
    <recommendedName>
        <fullName evidence="7">Cadherin domain-containing protein</fullName>
    </recommendedName>
</protein>
<feature type="domain" description="Cadherin" evidence="7">
    <location>
        <begin position="428"/>
        <end position="575"/>
    </location>
</feature>
<dbReference type="GO" id="GO:0016477">
    <property type="term" value="P:cell migration"/>
    <property type="evidence" value="ECO:0007669"/>
    <property type="project" value="TreeGrafter"/>
</dbReference>
<dbReference type="InterPro" id="IPR039808">
    <property type="entry name" value="Cadherin"/>
</dbReference>
<dbReference type="AlphaFoldDB" id="A0A8S9Z7E0"/>
<keyword evidence="2" id="KW-0677">Repeat</keyword>